<feature type="region of interest" description="Disordered" evidence="1">
    <location>
        <begin position="637"/>
        <end position="717"/>
    </location>
</feature>
<feature type="compositionally biased region" description="Low complexity" evidence="1">
    <location>
        <begin position="552"/>
        <end position="565"/>
    </location>
</feature>
<reference evidence="2 3" key="1">
    <citation type="submission" date="2016-09" db="EMBL/GenBank/DDBJ databases">
        <title>Couchioplanes caeruleus draft genome sequence.</title>
        <authorList>
            <person name="Sheehan J."/>
            <person name="Caffrey P."/>
        </authorList>
    </citation>
    <scope>NUCLEOTIDE SEQUENCE [LARGE SCALE GENOMIC DNA]</scope>
    <source>
        <strain evidence="2 3">DSM 43634</strain>
    </source>
</reference>
<feature type="region of interest" description="Disordered" evidence="1">
    <location>
        <begin position="29"/>
        <end position="168"/>
    </location>
</feature>
<proteinExistence type="predicted"/>
<feature type="region of interest" description="Disordered" evidence="1">
    <location>
        <begin position="463"/>
        <end position="625"/>
    </location>
</feature>
<feature type="compositionally biased region" description="Polar residues" evidence="1">
    <location>
        <begin position="222"/>
        <end position="233"/>
    </location>
</feature>
<protein>
    <submittedName>
        <fullName evidence="2">Uncharacterized protein</fullName>
    </submittedName>
</protein>
<sequence length="717" mass="75268">MTPVGVALIVGGIATLLVFRRVLFGSGGGNDTAVDHGAAASGKRARKAKRAVEGKRAVKGKRAVEGKRAVGESPESGRVEGERAQSGRVEGERARNGPIGAQRGGAVRRRRGLAAAEAGPAAEERPAPGPRSSRRFWPTSGTGDSTREPAPVPPPTVSTIGAATPGPVAEQDDLPPGMATTALRPAIAPREPSDGVVAPVVSAMPEPVHAFLDDLGEGVPSVATNDAVSSDEGTSGPDGKDGAGRYGRFGLHHFRPAEEVRPNPPAPAAAGPTDVRLVSLGEPIPDEEPRLEAADEDDEWSGAGADQGDQWPSAVVDEDRGWLAAPMISDQDVPLGRERDTPVGREEAGLEDPDLSGEFEAVHDTDASGSFPAAMDPFAGGAFDVDPFDHEAGAAPVGSDLSLFDREAGAAPVGSDLSLFDREAEEEPGGSAVEPLSGARQWSGPAARRFGDRVEGWVRPQYRDEPVSGDYWTPVPDAGYGWPVPVERIPQVPPAPGGDPDPEVESEPTALVPQWPPTRPDDRIGVPRPWRGGGHDAADGRDRRSDRDQQAEQDQQFQRFGFNPSRRGDDPGRRGDDPSCRGDDPSCRGGDPSCRPDVGHPGRTGGGGYAGRPASAEGPIWTVPDLPDAVLPELTWARTTADEDESGRLRRASIKVRRQRGAAGEPTQNLPAVDAGGYDRAPQQPARARPRPRPRPGAGQSEARSTVYVSRHAAEPS</sequence>
<feature type="compositionally biased region" description="Basic and acidic residues" evidence="1">
    <location>
        <begin position="533"/>
        <end position="550"/>
    </location>
</feature>
<dbReference type="AlphaFoldDB" id="A0A1K0FA73"/>
<evidence type="ECO:0000313" key="3">
    <source>
        <dbReference type="Proteomes" id="UP000182486"/>
    </source>
</evidence>
<dbReference type="EMBL" id="MEIA01000553">
    <property type="protein sequence ID" value="OJF09640.1"/>
    <property type="molecule type" value="Genomic_DNA"/>
</dbReference>
<organism evidence="2 3">
    <name type="scientific">Couchioplanes caeruleus subsp. caeruleus</name>
    <dbReference type="NCBI Taxonomy" id="56427"/>
    <lineage>
        <taxon>Bacteria</taxon>
        <taxon>Bacillati</taxon>
        <taxon>Actinomycetota</taxon>
        <taxon>Actinomycetes</taxon>
        <taxon>Micromonosporales</taxon>
        <taxon>Micromonosporaceae</taxon>
        <taxon>Couchioplanes</taxon>
    </lineage>
</organism>
<keyword evidence="3" id="KW-1185">Reference proteome</keyword>
<feature type="compositionally biased region" description="Basic residues" evidence="1">
    <location>
        <begin position="649"/>
        <end position="660"/>
    </location>
</feature>
<gene>
    <name evidence="2" type="ORF">BG844_36345</name>
</gene>
<name>A0A1K0FA73_9ACTN</name>
<feature type="compositionally biased region" description="Basic and acidic residues" evidence="1">
    <location>
        <begin position="566"/>
        <end position="586"/>
    </location>
</feature>
<dbReference type="Proteomes" id="UP000182486">
    <property type="component" value="Unassembled WGS sequence"/>
</dbReference>
<feature type="region of interest" description="Disordered" evidence="1">
    <location>
        <begin position="422"/>
        <end position="451"/>
    </location>
</feature>
<comment type="caution">
    <text evidence="2">The sequence shown here is derived from an EMBL/GenBank/DDBJ whole genome shotgun (WGS) entry which is preliminary data.</text>
</comment>
<feature type="compositionally biased region" description="Basic and acidic residues" evidence="1">
    <location>
        <begin position="50"/>
        <end position="95"/>
    </location>
</feature>
<feature type="region of interest" description="Disordered" evidence="1">
    <location>
        <begin position="279"/>
        <end position="357"/>
    </location>
</feature>
<feature type="compositionally biased region" description="Basic and acidic residues" evidence="1">
    <location>
        <begin position="335"/>
        <end position="348"/>
    </location>
</feature>
<evidence type="ECO:0000256" key="1">
    <source>
        <dbReference type="SAM" id="MobiDB-lite"/>
    </source>
</evidence>
<feature type="region of interest" description="Disordered" evidence="1">
    <location>
        <begin position="221"/>
        <end position="246"/>
    </location>
</feature>
<accession>A0A1K0FA73</accession>
<evidence type="ECO:0000313" key="2">
    <source>
        <dbReference type="EMBL" id="OJF09640.1"/>
    </source>
</evidence>